<reference evidence="1" key="1">
    <citation type="submission" date="2023-07" db="EMBL/GenBank/DDBJ databases">
        <title>Chromosome-level genome assembly of Artemia franciscana.</title>
        <authorList>
            <person name="Jo E."/>
        </authorList>
    </citation>
    <scope>NUCLEOTIDE SEQUENCE</scope>
    <source>
        <tissue evidence="1">Whole body</tissue>
    </source>
</reference>
<comment type="caution">
    <text evidence="1">The sequence shown here is derived from an EMBL/GenBank/DDBJ whole genome shotgun (WGS) entry which is preliminary data.</text>
</comment>
<evidence type="ECO:0000313" key="1">
    <source>
        <dbReference type="EMBL" id="KAK2709838.1"/>
    </source>
</evidence>
<evidence type="ECO:0000313" key="2">
    <source>
        <dbReference type="Proteomes" id="UP001187531"/>
    </source>
</evidence>
<dbReference type="EMBL" id="JAVRJZ010000017">
    <property type="protein sequence ID" value="KAK2709838.1"/>
    <property type="molecule type" value="Genomic_DNA"/>
</dbReference>
<protein>
    <submittedName>
        <fullName evidence="1">Uncharacterized protein</fullName>
    </submittedName>
</protein>
<keyword evidence="2" id="KW-1185">Reference proteome</keyword>
<proteinExistence type="predicted"/>
<dbReference type="Proteomes" id="UP001187531">
    <property type="component" value="Unassembled WGS sequence"/>
</dbReference>
<dbReference type="AlphaFoldDB" id="A0AA88HEF7"/>
<accession>A0AA88HEF7</accession>
<sequence>MVVGYRYVYKSEKGYVVREDPVAIFDAFQTLAGLSEDEKTNTSQNFEERLDGKSLSTLLLSEVTKFGLYMTKCIGQGYNKAASISCLVNGVKQSVVTNLQINFIA</sequence>
<name>A0AA88HEF7_ARTSF</name>
<gene>
    <name evidence="1" type="ORF">QYM36_013495</name>
</gene>
<organism evidence="1 2">
    <name type="scientific">Artemia franciscana</name>
    <name type="common">Brine shrimp</name>
    <name type="synonym">Artemia sanfranciscana</name>
    <dbReference type="NCBI Taxonomy" id="6661"/>
    <lineage>
        <taxon>Eukaryota</taxon>
        <taxon>Metazoa</taxon>
        <taxon>Ecdysozoa</taxon>
        <taxon>Arthropoda</taxon>
        <taxon>Crustacea</taxon>
        <taxon>Branchiopoda</taxon>
        <taxon>Anostraca</taxon>
        <taxon>Artemiidae</taxon>
        <taxon>Artemia</taxon>
    </lineage>
</organism>